<sequence length="235" mass="25343">MMQLLCSSAGAGAGGAQAVRAQEATVRPVTTTAEPAAPQHGRLPEPEAERARSRWQPPQAAGDEGQRESVSVKPRFSTGWQCPFIAERGEQCLSTSGSVTSNALQVAELTHGSQRSLGPSGVYSLALQCVSNLLPYYNVIRSSNARPQRVSRRLGNASTSAIENIGPRRHGSPHAGLPHCGNLLATAQHRVTLLTGMQQFQRTHPELVQRKLQTKFNVPKQTQLEEDGVIRNARA</sequence>
<reference evidence="2" key="1">
    <citation type="journal article" date="2022" name="bioRxiv">
        <title>Sequencing and chromosome-scale assembly of the giantPleurodeles waltlgenome.</title>
        <authorList>
            <person name="Brown T."/>
            <person name="Elewa A."/>
            <person name="Iarovenko S."/>
            <person name="Subramanian E."/>
            <person name="Araus A.J."/>
            <person name="Petzold A."/>
            <person name="Susuki M."/>
            <person name="Suzuki K.-i.T."/>
            <person name="Hayashi T."/>
            <person name="Toyoda A."/>
            <person name="Oliveira C."/>
            <person name="Osipova E."/>
            <person name="Leigh N.D."/>
            <person name="Simon A."/>
            <person name="Yun M.H."/>
        </authorList>
    </citation>
    <scope>NUCLEOTIDE SEQUENCE</scope>
    <source>
        <strain evidence="2">20211129_DDA</strain>
        <tissue evidence="2">Liver</tissue>
    </source>
</reference>
<dbReference type="Proteomes" id="UP001066276">
    <property type="component" value="Chromosome 11"/>
</dbReference>
<dbReference type="EMBL" id="JANPWB010000015">
    <property type="protein sequence ID" value="KAJ1090736.1"/>
    <property type="molecule type" value="Genomic_DNA"/>
</dbReference>
<evidence type="ECO:0000313" key="3">
    <source>
        <dbReference type="Proteomes" id="UP001066276"/>
    </source>
</evidence>
<dbReference type="AlphaFoldDB" id="A0AAV7LGF3"/>
<accession>A0AAV7LGF3</accession>
<protein>
    <submittedName>
        <fullName evidence="2">Uncharacterized protein</fullName>
    </submittedName>
</protein>
<comment type="caution">
    <text evidence="2">The sequence shown here is derived from an EMBL/GenBank/DDBJ whole genome shotgun (WGS) entry which is preliminary data.</text>
</comment>
<organism evidence="2 3">
    <name type="scientific">Pleurodeles waltl</name>
    <name type="common">Iberian ribbed newt</name>
    <dbReference type="NCBI Taxonomy" id="8319"/>
    <lineage>
        <taxon>Eukaryota</taxon>
        <taxon>Metazoa</taxon>
        <taxon>Chordata</taxon>
        <taxon>Craniata</taxon>
        <taxon>Vertebrata</taxon>
        <taxon>Euteleostomi</taxon>
        <taxon>Amphibia</taxon>
        <taxon>Batrachia</taxon>
        <taxon>Caudata</taxon>
        <taxon>Salamandroidea</taxon>
        <taxon>Salamandridae</taxon>
        <taxon>Pleurodelinae</taxon>
        <taxon>Pleurodeles</taxon>
    </lineage>
</organism>
<evidence type="ECO:0000313" key="2">
    <source>
        <dbReference type="EMBL" id="KAJ1090736.1"/>
    </source>
</evidence>
<gene>
    <name evidence="2" type="ORF">NDU88_003865</name>
</gene>
<keyword evidence="3" id="KW-1185">Reference proteome</keyword>
<name>A0AAV7LGF3_PLEWA</name>
<evidence type="ECO:0000256" key="1">
    <source>
        <dbReference type="SAM" id="MobiDB-lite"/>
    </source>
</evidence>
<feature type="region of interest" description="Disordered" evidence="1">
    <location>
        <begin position="22"/>
        <end position="72"/>
    </location>
</feature>
<feature type="compositionally biased region" description="Basic and acidic residues" evidence="1">
    <location>
        <begin position="42"/>
        <end position="52"/>
    </location>
</feature>
<proteinExistence type="predicted"/>